<keyword evidence="1" id="KW-0472">Membrane</keyword>
<dbReference type="RefSeq" id="WP_194506791.1">
    <property type="nucleotide sequence ID" value="NZ_JADILU010000002.1"/>
</dbReference>
<protein>
    <submittedName>
        <fullName evidence="2">CdaR family protein</fullName>
    </submittedName>
</protein>
<organism evidence="2 3">
    <name type="scientific">Psychroserpens luteus</name>
    <dbReference type="NCBI Taxonomy" id="1434066"/>
    <lineage>
        <taxon>Bacteria</taxon>
        <taxon>Pseudomonadati</taxon>
        <taxon>Bacteroidota</taxon>
        <taxon>Flavobacteriia</taxon>
        <taxon>Flavobacteriales</taxon>
        <taxon>Flavobacteriaceae</taxon>
        <taxon>Psychroserpens</taxon>
    </lineage>
</organism>
<dbReference type="InterPro" id="IPR012505">
    <property type="entry name" value="YbbR"/>
</dbReference>
<sequence length="321" mass="36692">MLNRLQTKLGQSVKSKKLNVFGLFFLLAFLILVITKLSDTYVETISFNIQYKNLPEKNIITLDSVPKVNVTVSAHGFKLLSYYFYNKDYQLDFEKNTYIKGNSYVWLADKGIYDLKDLLGKNIKIVSVKPDTLLLPFGTLSVKKVPVILKSKINFAPGYDTLNGLEITPDSVNIIGAQKEIDNIDYVETKAFNFESIKTNINTNLDLEFSNSSDRLKLSESNINVTAQVEKFTEGTFDIPITILNLPNNVEINYFPKHIKVAYYLSLNDYKEIKPLDFIIECDYNDVIKSGQSFFKPKLIVNSAKVKSARMKQHKVEYIIK</sequence>
<evidence type="ECO:0000313" key="3">
    <source>
        <dbReference type="Proteomes" id="UP001597548"/>
    </source>
</evidence>
<name>A0ABW5ZZY8_9FLAO</name>
<evidence type="ECO:0000256" key="1">
    <source>
        <dbReference type="SAM" id="Phobius"/>
    </source>
</evidence>
<reference evidence="3" key="1">
    <citation type="journal article" date="2019" name="Int. J. Syst. Evol. Microbiol.">
        <title>The Global Catalogue of Microorganisms (GCM) 10K type strain sequencing project: providing services to taxonomists for standard genome sequencing and annotation.</title>
        <authorList>
            <consortium name="The Broad Institute Genomics Platform"/>
            <consortium name="The Broad Institute Genome Sequencing Center for Infectious Disease"/>
            <person name="Wu L."/>
            <person name="Ma J."/>
        </authorList>
    </citation>
    <scope>NUCLEOTIDE SEQUENCE [LARGE SCALE GENOMIC DNA]</scope>
    <source>
        <strain evidence="3">KCTC 32514</strain>
    </source>
</reference>
<comment type="caution">
    <text evidence="2">The sequence shown here is derived from an EMBL/GenBank/DDBJ whole genome shotgun (WGS) entry which is preliminary data.</text>
</comment>
<evidence type="ECO:0000313" key="2">
    <source>
        <dbReference type="EMBL" id="MFD2918005.1"/>
    </source>
</evidence>
<dbReference type="Proteomes" id="UP001597548">
    <property type="component" value="Unassembled WGS sequence"/>
</dbReference>
<dbReference type="Pfam" id="PF07949">
    <property type="entry name" value="YbbR"/>
    <property type="match status" value="1"/>
</dbReference>
<dbReference type="InterPro" id="IPR053154">
    <property type="entry name" value="c-di-AMP_regulator"/>
</dbReference>
<dbReference type="EMBL" id="JBHUOS010000016">
    <property type="protein sequence ID" value="MFD2918005.1"/>
    <property type="molecule type" value="Genomic_DNA"/>
</dbReference>
<dbReference type="PANTHER" id="PTHR37804:SF1">
    <property type="entry name" value="CDAA REGULATORY PROTEIN CDAR"/>
    <property type="match status" value="1"/>
</dbReference>
<keyword evidence="1" id="KW-1133">Transmembrane helix</keyword>
<accession>A0ABW5ZZY8</accession>
<dbReference type="PANTHER" id="PTHR37804">
    <property type="entry name" value="CDAA REGULATORY PROTEIN CDAR"/>
    <property type="match status" value="1"/>
</dbReference>
<feature type="transmembrane region" description="Helical" evidence="1">
    <location>
        <begin position="20"/>
        <end position="38"/>
    </location>
</feature>
<proteinExistence type="predicted"/>
<keyword evidence="3" id="KW-1185">Reference proteome</keyword>
<dbReference type="Gene3D" id="2.170.120.40">
    <property type="entry name" value="YbbR-like domain"/>
    <property type="match status" value="1"/>
</dbReference>
<gene>
    <name evidence="2" type="ORF">ACFS29_20295</name>
</gene>
<keyword evidence="1" id="KW-0812">Transmembrane</keyword>